<sequence length="722" mass="79811">MSALSTFMEALQQASKEKPPEFYALPQGHRNHEKLVDTIPGSVTTHNGLAQDHVSEENGYIRPNAAMAQGANMDAHATEDQQQTTSHPISVAEPVRRPPLPVRSSLDDLFSDVESDQDGREVPHMEEDARTYDPNAPTQFYDEVNAQQEFGTPQISPDRPLYPHKQPWPRKVQTEDQHLEVQTALSEDDQIAQFSEKAFRNVIRQTEPGLSKEQQYYAWRTAYQNAYGEKADAVVDHEGFEGRAQILDQNPPYQLGMEAVGGMDDVPVFTHTNGNRALDEMEGRVGQSHSRGHDSAEDTRQEEEEPGEQLNDTQAASEGLRPSNPFSPHHDIPSPTAPRTDRAAREKMLESSLSKAVQALDKDTAERIAREGEVDEAHLQRLRKLSRRRSWAFDDGHLDSQDDEEPPESSTTARGREDSPSPSATIIKIGIGRGNSPSKINPDDSFTTALESPEKQGSDGETMRSIQAKMAEHHRQLYARHDDQAEDEESTTASPSRQIPGLYHLNPPSPLMGADASTPSQPFTPSSPQSRSPDRDIRKSIEPETPRHLLNRECTPAFEDRSCTPSPRSIVADDGDEDIDLFMIDAWSPSPPSSPHQKDAGNAGRPAQPTIPGIPNSRAHHPEPPQQQQQQQQNQQPENQPPRPETPSTLTNRAGSASSPTKPTASTKQPPIPPPPHQQAKQAKRDPNHAANPPCKARVSKSKNPKPNPQANPAKRRPNPAA</sequence>
<dbReference type="EMBL" id="JAACFV010000028">
    <property type="protein sequence ID" value="KAF7510572.1"/>
    <property type="molecule type" value="Genomic_DNA"/>
</dbReference>
<feature type="compositionally biased region" description="Low complexity" evidence="1">
    <location>
        <begin position="626"/>
        <end position="638"/>
    </location>
</feature>
<keyword evidence="3" id="KW-1185">Reference proteome</keyword>
<evidence type="ECO:0000313" key="2">
    <source>
        <dbReference type="EMBL" id="KAF7510572.1"/>
    </source>
</evidence>
<feature type="compositionally biased region" description="Basic and acidic residues" evidence="1">
    <location>
        <begin position="339"/>
        <end position="349"/>
    </location>
</feature>
<accession>A0A8H7AM44</accession>
<gene>
    <name evidence="2" type="ORF">GJ744_006184</name>
</gene>
<feature type="compositionally biased region" description="Low complexity" evidence="1">
    <location>
        <begin position="656"/>
        <end position="669"/>
    </location>
</feature>
<proteinExistence type="predicted"/>
<evidence type="ECO:0000256" key="1">
    <source>
        <dbReference type="SAM" id="MobiDB-lite"/>
    </source>
</evidence>
<name>A0A8H7AM44_9EURO</name>
<dbReference type="Proteomes" id="UP000606974">
    <property type="component" value="Unassembled WGS sequence"/>
</dbReference>
<feature type="region of interest" description="Disordered" evidence="1">
    <location>
        <begin position="71"/>
        <end position="101"/>
    </location>
</feature>
<feature type="region of interest" description="Disordered" evidence="1">
    <location>
        <begin position="1"/>
        <end position="20"/>
    </location>
</feature>
<protein>
    <submittedName>
        <fullName evidence="2">Uncharacterized protein</fullName>
    </submittedName>
</protein>
<feature type="compositionally biased region" description="Basic and acidic residues" evidence="1">
    <location>
        <begin position="452"/>
        <end position="462"/>
    </location>
</feature>
<feature type="compositionally biased region" description="Low complexity" evidence="1">
    <location>
        <begin position="517"/>
        <end position="531"/>
    </location>
</feature>
<feature type="compositionally biased region" description="Basic and acidic residues" evidence="1">
    <location>
        <begin position="391"/>
        <end position="400"/>
    </location>
</feature>
<feature type="compositionally biased region" description="Polar residues" evidence="1">
    <location>
        <begin position="435"/>
        <end position="450"/>
    </location>
</feature>
<feature type="compositionally biased region" description="Basic and acidic residues" evidence="1">
    <location>
        <begin position="532"/>
        <end position="551"/>
    </location>
</feature>
<dbReference type="AlphaFoldDB" id="A0A8H7AM44"/>
<dbReference type="OrthoDB" id="4121327at2759"/>
<reference evidence="2" key="1">
    <citation type="submission" date="2020-02" db="EMBL/GenBank/DDBJ databases">
        <authorList>
            <person name="Palmer J.M."/>
        </authorList>
    </citation>
    <scope>NUCLEOTIDE SEQUENCE</scope>
    <source>
        <strain evidence="2">EPUS1.4</strain>
        <tissue evidence="2">Thallus</tissue>
    </source>
</reference>
<comment type="caution">
    <text evidence="2">The sequence shown here is derived from an EMBL/GenBank/DDBJ whole genome shotgun (WGS) entry which is preliminary data.</text>
</comment>
<organism evidence="2 3">
    <name type="scientific">Endocarpon pusillum</name>
    <dbReference type="NCBI Taxonomy" id="364733"/>
    <lineage>
        <taxon>Eukaryota</taxon>
        <taxon>Fungi</taxon>
        <taxon>Dikarya</taxon>
        <taxon>Ascomycota</taxon>
        <taxon>Pezizomycotina</taxon>
        <taxon>Eurotiomycetes</taxon>
        <taxon>Chaetothyriomycetidae</taxon>
        <taxon>Verrucariales</taxon>
        <taxon>Verrucariaceae</taxon>
        <taxon>Endocarpon</taxon>
    </lineage>
</organism>
<feature type="compositionally biased region" description="Basic and acidic residues" evidence="1">
    <location>
        <begin position="470"/>
        <end position="483"/>
    </location>
</feature>
<evidence type="ECO:0000313" key="3">
    <source>
        <dbReference type="Proteomes" id="UP000606974"/>
    </source>
</evidence>
<feature type="region of interest" description="Disordered" evidence="1">
    <location>
        <begin position="282"/>
        <end position="358"/>
    </location>
</feature>
<feature type="region of interest" description="Disordered" evidence="1">
    <location>
        <begin position="382"/>
        <end position="722"/>
    </location>
</feature>
<feature type="compositionally biased region" description="Polar residues" evidence="1">
    <location>
        <begin position="646"/>
        <end position="655"/>
    </location>
</feature>